<gene>
    <name evidence="8" type="ORF">EI982_18180</name>
</gene>
<evidence type="ECO:0000256" key="1">
    <source>
        <dbReference type="ARBA" id="ARBA00004651"/>
    </source>
</evidence>
<feature type="transmembrane region" description="Helical" evidence="7">
    <location>
        <begin position="368"/>
        <end position="385"/>
    </location>
</feature>
<feature type="transmembrane region" description="Helical" evidence="7">
    <location>
        <begin position="20"/>
        <end position="37"/>
    </location>
</feature>
<accession>A0A6B9F7Z5</accession>
<dbReference type="Proteomes" id="UP000428325">
    <property type="component" value="Chromosome"/>
</dbReference>
<dbReference type="PANTHER" id="PTHR43549:SF2">
    <property type="entry name" value="MULTIDRUG RESISTANCE PROTEIN NORM-RELATED"/>
    <property type="match status" value="1"/>
</dbReference>
<dbReference type="GO" id="GO:0042910">
    <property type="term" value="F:xenobiotic transmembrane transporter activity"/>
    <property type="evidence" value="ECO:0007669"/>
    <property type="project" value="InterPro"/>
</dbReference>
<dbReference type="RefSeq" id="WP_157691029.1">
    <property type="nucleotide sequence ID" value="NZ_CP034345.1"/>
</dbReference>
<dbReference type="CDD" id="cd13142">
    <property type="entry name" value="MATE_like_12"/>
    <property type="match status" value="1"/>
</dbReference>
<dbReference type="NCBIfam" id="TIGR00797">
    <property type="entry name" value="matE"/>
    <property type="match status" value="1"/>
</dbReference>
<dbReference type="GO" id="GO:0015297">
    <property type="term" value="F:antiporter activity"/>
    <property type="evidence" value="ECO:0007669"/>
    <property type="project" value="InterPro"/>
</dbReference>
<keyword evidence="2" id="KW-0813">Transport</keyword>
<feature type="transmembrane region" description="Helical" evidence="7">
    <location>
        <begin position="175"/>
        <end position="197"/>
    </location>
</feature>
<feature type="transmembrane region" description="Helical" evidence="7">
    <location>
        <begin position="328"/>
        <end position="348"/>
    </location>
</feature>
<feature type="transmembrane region" description="Helical" evidence="7">
    <location>
        <begin position="203"/>
        <end position="228"/>
    </location>
</feature>
<evidence type="ECO:0000313" key="9">
    <source>
        <dbReference type="Proteomes" id="UP000428325"/>
    </source>
</evidence>
<feature type="transmembrane region" description="Helical" evidence="7">
    <location>
        <begin position="105"/>
        <end position="123"/>
    </location>
</feature>
<keyword evidence="5 7" id="KW-1133">Transmembrane helix</keyword>
<evidence type="ECO:0000256" key="6">
    <source>
        <dbReference type="ARBA" id="ARBA00023136"/>
    </source>
</evidence>
<keyword evidence="4 7" id="KW-0812">Transmembrane</keyword>
<reference evidence="8 9" key="1">
    <citation type="submission" date="2018-12" db="EMBL/GenBank/DDBJ databases">
        <title>Complete genome sequence of Haloplanus rallus MBLA0036.</title>
        <authorList>
            <person name="Nam Y.-d."/>
            <person name="Kang J."/>
            <person name="Chung W.-H."/>
            <person name="Park Y.S."/>
        </authorList>
    </citation>
    <scope>NUCLEOTIDE SEQUENCE [LARGE SCALE GENOMIC DNA]</scope>
    <source>
        <strain evidence="8 9">MBLA0036</strain>
    </source>
</reference>
<dbReference type="InterPro" id="IPR048279">
    <property type="entry name" value="MdtK-like"/>
</dbReference>
<evidence type="ECO:0000313" key="8">
    <source>
        <dbReference type="EMBL" id="QGX96568.1"/>
    </source>
</evidence>
<dbReference type="Pfam" id="PF01554">
    <property type="entry name" value="MatE"/>
    <property type="match status" value="2"/>
</dbReference>
<name>A0A6B9F7Z5_9EURY</name>
<dbReference type="PIRSF" id="PIRSF006603">
    <property type="entry name" value="DinF"/>
    <property type="match status" value="1"/>
</dbReference>
<dbReference type="PANTHER" id="PTHR43549">
    <property type="entry name" value="MULTIDRUG RESISTANCE PROTEIN YPNP-RELATED"/>
    <property type="match status" value="1"/>
</dbReference>
<evidence type="ECO:0000256" key="3">
    <source>
        <dbReference type="ARBA" id="ARBA00022475"/>
    </source>
</evidence>
<keyword evidence="9" id="KW-1185">Reference proteome</keyword>
<evidence type="ECO:0000256" key="2">
    <source>
        <dbReference type="ARBA" id="ARBA00022448"/>
    </source>
</evidence>
<feature type="transmembrane region" description="Helical" evidence="7">
    <location>
        <begin position="249"/>
        <end position="275"/>
    </location>
</feature>
<dbReference type="InterPro" id="IPR002528">
    <property type="entry name" value="MATE_fam"/>
</dbReference>
<evidence type="ECO:0000256" key="7">
    <source>
        <dbReference type="SAM" id="Phobius"/>
    </source>
</evidence>
<organism evidence="8 9">
    <name type="scientific">Haloplanus rallus</name>
    <dbReference type="NCBI Taxonomy" id="1816183"/>
    <lineage>
        <taxon>Archaea</taxon>
        <taxon>Methanobacteriati</taxon>
        <taxon>Methanobacteriota</taxon>
        <taxon>Stenosarchaea group</taxon>
        <taxon>Halobacteria</taxon>
        <taxon>Halobacteriales</taxon>
        <taxon>Haloferacaceae</taxon>
        <taxon>Haloplanus</taxon>
    </lineage>
</organism>
<dbReference type="OrthoDB" id="214119at2157"/>
<evidence type="ECO:0000256" key="4">
    <source>
        <dbReference type="ARBA" id="ARBA00022692"/>
    </source>
</evidence>
<keyword evidence="6 7" id="KW-0472">Membrane</keyword>
<dbReference type="KEGG" id="hra:EI982_18180"/>
<evidence type="ECO:0000256" key="5">
    <source>
        <dbReference type="ARBA" id="ARBA00022989"/>
    </source>
</evidence>
<feature type="transmembrane region" description="Helical" evidence="7">
    <location>
        <begin position="397"/>
        <end position="418"/>
    </location>
</feature>
<comment type="subcellular location">
    <subcellularLocation>
        <location evidence="1">Cell membrane</location>
        <topology evidence="1">Multi-pass membrane protein</topology>
    </subcellularLocation>
</comment>
<protein>
    <submittedName>
        <fullName evidence="8">MATE family efflux transporter</fullName>
    </submittedName>
</protein>
<dbReference type="AlphaFoldDB" id="A0A6B9F7Z5"/>
<feature type="transmembrane region" description="Helical" evidence="7">
    <location>
        <begin position="57"/>
        <end position="85"/>
    </location>
</feature>
<dbReference type="GeneID" id="43371514"/>
<dbReference type="InterPro" id="IPR052031">
    <property type="entry name" value="Membrane_Transporter-Flippase"/>
</dbReference>
<feature type="transmembrane region" description="Helical" evidence="7">
    <location>
        <begin position="143"/>
        <end position="163"/>
    </location>
</feature>
<proteinExistence type="predicted"/>
<dbReference type="EMBL" id="CP034345">
    <property type="protein sequence ID" value="QGX96568.1"/>
    <property type="molecule type" value="Genomic_DNA"/>
</dbReference>
<sequence>MNLGDVFKSREEFDLTEGDVGLPLFYLSLPIVVTNLLQTAYNLADTFWIGQYSTEALAAISFAFPMVFLIISLGMGLAVAGSILVAQYTGAGEEREAEYAASQTVGFAAVVSVVVGAVAYVFVGDVLALLGPEPDVLPLATGYMEIISLGIFFMFGFLVFISLMRGYGDTITPMLVMLGSVALNVVLDPFLIFGWWVFPQWGIEGAAIATVFSRGLALVVGLWIMLSGRRGVRIRPRDVVPDLQYGRRLIRIGVPASVEGTGQAVAINLLMFIVGTFATPVVAAFGIGVRVFSVIFLPAIAVARGVETMSGQNIGAGKPDRAALTARVAARTTFVVLAAAGVVTWFFADPIVALFTDDRQVIEVGATFLRYVAPSFGFIGIMRSYNGGFRGAGKTLTAAAIAVTMLGGVRLPIAWFASRIMGPPGIWVSFLISNVAGAVIAYVWFGRGTWRTAEPRGSAVTDVVDDPADD</sequence>
<dbReference type="GO" id="GO:0005886">
    <property type="term" value="C:plasma membrane"/>
    <property type="evidence" value="ECO:0007669"/>
    <property type="project" value="UniProtKB-SubCell"/>
</dbReference>
<feature type="transmembrane region" description="Helical" evidence="7">
    <location>
        <begin position="424"/>
        <end position="445"/>
    </location>
</feature>
<keyword evidence="3" id="KW-1003">Cell membrane</keyword>
<feature type="transmembrane region" description="Helical" evidence="7">
    <location>
        <begin position="281"/>
        <end position="303"/>
    </location>
</feature>